<sequence length="142" mass="15830">MTKEEMEQFLREEGTGVLSLTDGTETYAVPMSFGYDGDHLYFQFVYGSESQKMAFVESTGVATFTVSTEEPPRSVIVRGPLEDVPAEEEVVATNAIAENAVLPTLNMIPDRSLNELTLEYYRLLPREQSGRKFGTAFQSKSI</sequence>
<keyword evidence="2" id="KW-1185">Reference proteome</keyword>
<dbReference type="AlphaFoldDB" id="A0ABD5Z661"/>
<dbReference type="InterPro" id="IPR012349">
    <property type="entry name" value="Split_barrel_FMN-bd"/>
</dbReference>
<name>A0ABD5Z661_9EURY</name>
<protein>
    <submittedName>
        <fullName evidence="1">Pyridoxamine 5'-phosphate oxidase family protein</fullName>
    </submittedName>
</protein>
<evidence type="ECO:0000313" key="2">
    <source>
        <dbReference type="Proteomes" id="UP001596447"/>
    </source>
</evidence>
<comment type="caution">
    <text evidence="1">The sequence shown here is derived from an EMBL/GenBank/DDBJ whole genome shotgun (WGS) entry which is preliminary data.</text>
</comment>
<dbReference type="Proteomes" id="UP001596447">
    <property type="component" value="Unassembled WGS sequence"/>
</dbReference>
<dbReference type="Pfam" id="PF12900">
    <property type="entry name" value="Pyridox_ox_2"/>
    <property type="match status" value="1"/>
</dbReference>
<dbReference type="EMBL" id="JBHTAR010000011">
    <property type="protein sequence ID" value="MFC7200690.1"/>
    <property type="molecule type" value="Genomic_DNA"/>
</dbReference>
<organism evidence="1 2">
    <name type="scientific">Halospeciosus flavus</name>
    <dbReference type="NCBI Taxonomy" id="3032283"/>
    <lineage>
        <taxon>Archaea</taxon>
        <taxon>Methanobacteriati</taxon>
        <taxon>Methanobacteriota</taxon>
        <taxon>Stenosarchaea group</taxon>
        <taxon>Halobacteria</taxon>
        <taxon>Halobacteriales</taxon>
        <taxon>Halobacteriaceae</taxon>
        <taxon>Halospeciosus</taxon>
    </lineage>
</organism>
<dbReference type="SUPFAM" id="SSF50475">
    <property type="entry name" value="FMN-binding split barrel"/>
    <property type="match status" value="1"/>
</dbReference>
<dbReference type="RefSeq" id="WP_279527464.1">
    <property type="nucleotide sequence ID" value="NZ_CP122312.1"/>
</dbReference>
<evidence type="ECO:0000313" key="1">
    <source>
        <dbReference type="EMBL" id="MFC7200690.1"/>
    </source>
</evidence>
<reference evidence="1 2" key="1">
    <citation type="journal article" date="2019" name="Int. J. Syst. Evol. Microbiol.">
        <title>The Global Catalogue of Microorganisms (GCM) 10K type strain sequencing project: providing services to taxonomists for standard genome sequencing and annotation.</title>
        <authorList>
            <consortium name="The Broad Institute Genomics Platform"/>
            <consortium name="The Broad Institute Genome Sequencing Center for Infectious Disease"/>
            <person name="Wu L."/>
            <person name="Ma J."/>
        </authorList>
    </citation>
    <scope>NUCLEOTIDE SEQUENCE [LARGE SCALE GENOMIC DNA]</scope>
    <source>
        <strain evidence="1 2">XZGYJ-43</strain>
    </source>
</reference>
<proteinExistence type="predicted"/>
<dbReference type="InterPro" id="IPR024747">
    <property type="entry name" value="Pyridox_Oxase-rel"/>
</dbReference>
<accession>A0ABD5Z661</accession>
<dbReference type="Gene3D" id="2.30.110.10">
    <property type="entry name" value="Electron Transport, Fmn-binding Protein, Chain A"/>
    <property type="match status" value="1"/>
</dbReference>
<gene>
    <name evidence="1" type="ORF">ACFQJ9_14910</name>
</gene>